<dbReference type="Proteomes" id="UP001610334">
    <property type="component" value="Unassembled WGS sequence"/>
</dbReference>
<gene>
    <name evidence="1" type="ORF">BJX63DRAFT_396783</name>
</gene>
<comment type="caution">
    <text evidence="1">The sequence shown here is derived from an EMBL/GenBank/DDBJ whole genome shotgun (WGS) entry which is preliminary data.</text>
</comment>
<sequence>MRINLLSGPSGARCLLSPSESLTITEKIPRMCQALSSHLSVRQAAPTTATAVLKTPA</sequence>
<keyword evidence="2" id="KW-1185">Reference proteome</keyword>
<dbReference type="EMBL" id="JBFXLT010000048">
    <property type="protein sequence ID" value="KAL2812385.1"/>
    <property type="molecule type" value="Genomic_DNA"/>
</dbReference>
<evidence type="ECO:0000313" key="1">
    <source>
        <dbReference type="EMBL" id="KAL2812385.1"/>
    </source>
</evidence>
<evidence type="ECO:0000313" key="2">
    <source>
        <dbReference type="Proteomes" id="UP001610334"/>
    </source>
</evidence>
<accession>A0ABR4HAP8</accession>
<protein>
    <submittedName>
        <fullName evidence="1">Uncharacterized protein</fullName>
    </submittedName>
</protein>
<proteinExistence type="predicted"/>
<organism evidence="1 2">
    <name type="scientific">Aspergillus granulosus</name>
    <dbReference type="NCBI Taxonomy" id="176169"/>
    <lineage>
        <taxon>Eukaryota</taxon>
        <taxon>Fungi</taxon>
        <taxon>Dikarya</taxon>
        <taxon>Ascomycota</taxon>
        <taxon>Pezizomycotina</taxon>
        <taxon>Eurotiomycetes</taxon>
        <taxon>Eurotiomycetidae</taxon>
        <taxon>Eurotiales</taxon>
        <taxon>Aspergillaceae</taxon>
        <taxon>Aspergillus</taxon>
        <taxon>Aspergillus subgen. Nidulantes</taxon>
    </lineage>
</organism>
<reference evidence="1 2" key="1">
    <citation type="submission" date="2024-07" db="EMBL/GenBank/DDBJ databases">
        <title>Section-level genome sequencing and comparative genomics of Aspergillus sections Usti and Cavernicolus.</title>
        <authorList>
            <consortium name="Lawrence Berkeley National Laboratory"/>
            <person name="Nybo J.L."/>
            <person name="Vesth T.C."/>
            <person name="Theobald S."/>
            <person name="Frisvad J.C."/>
            <person name="Larsen T.O."/>
            <person name="Kjaerboelling I."/>
            <person name="Rothschild-Mancinelli K."/>
            <person name="Lyhne E.K."/>
            <person name="Kogle M.E."/>
            <person name="Barry K."/>
            <person name="Clum A."/>
            <person name="Na H."/>
            <person name="Ledsgaard L."/>
            <person name="Lin J."/>
            <person name="Lipzen A."/>
            <person name="Kuo A."/>
            <person name="Riley R."/>
            <person name="Mondo S."/>
            <person name="Labutti K."/>
            <person name="Haridas S."/>
            <person name="Pangalinan J."/>
            <person name="Salamov A.A."/>
            <person name="Simmons B.A."/>
            <person name="Magnuson J.K."/>
            <person name="Chen J."/>
            <person name="Drula E."/>
            <person name="Henrissat B."/>
            <person name="Wiebenga A."/>
            <person name="Lubbers R.J."/>
            <person name="Gomes A.C."/>
            <person name="Makela M.R."/>
            <person name="Stajich J."/>
            <person name="Grigoriev I.V."/>
            <person name="Mortensen U.H."/>
            <person name="De Vries R.P."/>
            <person name="Baker S.E."/>
            <person name="Andersen M.R."/>
        </authorList>
    </citation>
    <scope>NUCLEOTIDE SEQUENCE [LARGE SCALE GENOMIC DNA]</scope>
    <source>
        <strain evidence="1 2">CBS 588.65</strain>
    </source>
</reference>
<name>A0ABR4HAP8_9EURO</name>